<evidence type="ECO:0000313" key="5">
    <source>
        <dbReference type="Proteomes" id="UP000275267"/>
    </source>
</evidence>
<accession>A0A3L6TH03</accession>
<evidence type="ECO:0000256" key="1">
    <source>
        <dbReference type="ARBA" id="ARBA00022801"/>
    </source>
</evidence>
<evidence type="ECO:0000256" key="2">
    <source>
        <dbReference type="ARBA" id="ARBA00023098"/>
    </source>
</evidence>
<protein>
    <submittedName>
        <fullName evidence="4">GDSL esterase/lipase</fullName>
    </submittedName>
</protein>
<dbReference type="EMBL" id="PQIB02000001">
    <property type="protein sequence ID" value="RLN39510.1"/>
    <property type="molecule type" value="Genomic_DNA"/>
</dbReference>
<keyword evidence="5" id="KW-1185">Reference proteome</keyword>
<dbReference type="PANTHER" id="PTHR46020">
    <property type="entry name" value="OSJNBB0059K02.9 PROTEIN"/>
    <property type="match status" value="1"/>
</dbReference>
<keyword evidence="2" id="KW-0443">Lipid metabolism</keyword>
<dbReference type="InterPro" id="IPR036514">
    <property type="entry name" value="SGNH_hydro_sf"/>
</dbReference>
<dbReference type="STRING" id="4540.A0A3L6TH03"/>
<sequence length="177" mass="19590">MKLFAAACFVVVLLNIAGRVAEARAVAGDVATQQRRHHRHLRRHHHHLPRAKRAHKLFVFGDDFADNGNSASDPGLGSVSRAWRYPFGMSDAAHGRKATGRFSDGLNLKDLVAKVVDELASVGGYCGRDGGYSLCTRPEEYFFWDVVHPTHAGWRAVMQLLQGPIMAFLGISDLEHF</sequence>
<comment type="caution">
    <text evidence="4">The sequence shown here is derived from an EMBL/GenBank/DDBJ whole genome shotgun (WGS) entry which is preliminary data.</text>
</comment>
<gene>
    <name evidence="4" type="ORF">C2845_PM01G22760</name>
</gene>
<feature type="chain" id="PRO_5018172721" evidence="3">
    <location>
        <begin position="24"/>
        <end position="177"/>
    </location>
</feature>
<dbReference type="Proteomes" id="UP000275267">
    <property type="component" value="Unassembled WGS sequence"/>
</dbReference>
<dbReference type="PANTHER" id="PTHR46020:SF15">
    <property type="entry name" value="SGNH HYDROLASE-TYPE ESTERASE DOMAIN-CONTAINING PROTEIN"/>
    <property type="match status" value="1"/>
</dbReference>
<evidence type="ECO:0000256" key="3">
    <source>
        <dbReference type="SAM" id="SignalP"/>
    </source>
</evidence>
<feature type="signal peptide" evidence="3">
    <location>
        <begin position="1"/>
        <end position="23"/>
    </location>
</feature>
<proteinExistence type="predicted"/>
<reference evidence="5" key="1">
    <citation type="journal article" date="2019" name="Nat. Commun.">
        <title>The genome of broomcorn millet.</title>
        <authorList>
            <person name="Zou C."/>
            <person name="Miki D."/>
            <person name="Li D."/>
            <person name="Tang Q."/>
            <person name="Xiao L."/>
            <person name="Rajput S."/>
            <person name="Deng P."/>
            <person name="Jia W."/>
            <person name="Huang R."/>
            <person name="Zhang M."/>
            <person name="Sun Y."/>
            <person name="Hu J."/>
            <person name="Fu X."/>
            <person name="Schnable P.S."/>
            <person name="Li F."/>
            <person name="Zhang H."/>
            <person name="Feng B."/>
            <person name="Zhu X."/>
            <person name="Liu R."/>
            <person name="Schnable J.C."/>
            <person name="Zhu J.-K."/>
            <person name="Zhang H."/>
        </authorList>
    </citation>
    <scope>NUCLEOTIDE SEQUENCE [LARGE SCALE GENOMIC DNA]</scope>
</reference>
<dbReference type="GO" id="GO:0016787">
    <property type="term" value="F:hydrolase activity"/>
    <property type="evidence" value="ECO:0007669"/>
    <property type="project" value="UniProtKB-KW"/>
</dbReference>
<keyword evidence="1" id="KW-0378">Hydrolase</keyword>
<evidence type="ECO:0000313" key="4">
    <source>
        <dbReference type="EMBL" id="RLN39510.1"/>
    </source>
</evidence>
<dbReference type="AlphaFoldDB" id="A0A3L6TH03"/>
<dbReference type="OrthoDB" id="1600564at2759"/>
<keyword evidence="3" id="KW-0732">Signal</keyword>
<dbReference type="Gene3D" id="3.40.50.1110">
    <property type="entry name" value="SGNH hydrolase"/>
    <property type="match status" value="1"/>
</dbReference>
<organism evidence="4 5">
    <name type="scientific">Panicum miliaceum</name>
    <name type="common">Proso millet</name>
    <name type="synonym">Broomcorn millet</name>
    <dbReference type="NCBI Taxonomy" id="4540"/>
    <lineage>
        <taxon>Eukaryota</taxon>
        <taxon>Viridiplantae</taxon>
        <taxon>Streptophyta</taxon>
        <taxon>Embryophyta</taxon>
        <taxon>Tracheophyta</taxon>
        <taxon>Spermatophyta</taxon>
        <taxon>Magnoliopsida</taxon>
        <taxon>Liliopsida</taxon>
        <taxon>Poales</taxon>
        <taxon>Poaceae</taxon>
        <taxon>PACMAD clade</taxon>
        <taxon>Panicoideae</taxon>
        <taxon>Panicodae</taxon>
        <taxon>Paniceae</taxon>
        <taxon>Panicinae</taxon>
        <taxon>Panicum</taxon>
        <taxon>Panicum sect. Panicum</taxon>
    </lineage>
</organism>
<name>A0A3L6TH03_PANMI</name>
<dbReference type="GO" id="GO:0006629">
    <property type="term" value="P:lipid metabolic process"/>
    <property type="evidence" value="ECO:0007669"/>
    <property type="project" value="UniProtKB-KW"/>
</dbReference>